<dbReference type="SMART" id="SM00953">
    <property type="entry name" value="RES"/>
    <property type="match status" value="1"/>
</dbReference>
<organism evidence="2 3">
    <name type="scientific">Rudanella paleaurantiibacter</name>
    <dbReference type="NCBI Taxonomy" id="2614655"/>
    <lineage>
        <taxon>Bacteria</taxon>
        <taxon>Pseudomonadati</taxon>
        <taxon>Bacteroidota</taxon>
        <taxon>Cytophagia</taxon>
        <taxon>Cytophagales</taxon>
        <taxon>Cytophagaceae</taxon>
        <taxon>Rudanella</taxon>
    </lineage>
</organism>
<gene>
    <name evidence="2" type="ORF">F5984_17005</name>
</gene>
<dbReference type="Pfam" id="PF08808">
    <property type="entry name" value="RES"/>
    <property type="match status" value="1"/>
</dbReference>
<protein>
    <submittedName>
        <fullName evidence="2">RES domain-containing protein</fullName>
    </submittedName>
</protein>
<comment type="caution">
    <text evidence="2">The sequence shown here is derived from an EMBL/GenBank/DDBJ whole genome shotgun (WGS) entry which is preliminary data.</text>
</comment>
<dbReference type="EMBL" id="WELI01000006">
    <property type="protein sequence ID" value="KAB7729326.1"/>
    <property type="molecule type" value="Genomic_DNA"/>
</dbReference>
<feature type="domain" description="RES" evidence="1">
    <location>
        <begin position="12"/>
        <end position="137"/>
    </location>
</feature>
<sequence length="149" mass="16955">MDVYRIAKARYADTLMASGAPARWNLRGQFVLYTASSRSLACLENIVHRSAEGLLDDFRTMVIYVPDAISVEQIALEQLPSDWFLPEQYSLCQALGSAWIRSMRSAVLRVPSAIIPQEWNYLLNPAHPDFSTIQLTSTEPFWFDGRLKE</sequence>
<name>A0A7J5TZJ8_9BACT</name>
<dbReference type="RefSeq" id="WP_152125406.1">
    <property type="nucleotide sequence ID" value="NZ_WELI01000006.1"/>
</dbReference>
<keyword evidence="3" id="KW-1185">Reference proteome</keyword>
<dbReference type="InterPro" id="IPR014914">
    <property type="entry name" value="RES_dom"/>
</dbReference>
<evidence type="ECO:0000259" key="1">
    <source>
        <dbReference type="SMART" id="SM00953"/>
    </source>
</evidence>
<evidence type="ECO:0000313" key="2">
    <source>
        <dbReference type="EMBL" id="KAB7729326.1"/>
    </source>
</evidence>
<accession>A0A7J5TZJ8</accession>
<dbReference type="AlphaFoldDB" id="A0A7J5TZJ8"/>
<proteinExistence type="predicted"/>
<evidence type="ECO:0000313" key="3">
    <source>
        <dbReference type="Proteomes" id="UP000488299"/>
    </source>
</evidence>
<reference evidence="2 3" key="1">
    <citation type="submission" date="2019-10" db="EMBL/GenBank/DDBJ databases">
        <title>Rudanella paleaurantiibacter sp. nov., isolated from sludge.</title>
        <authorList>
            <person name="Xu S.Q."/>
        </authorList>
    </citation>
    <scope>NUCLEOTIDE SEQUENCE [LARGE SCALE GENOMIC DNA]</scope>
    <source>
        <strain evidence="2 3">HX-22-17</strain>
    </source>
</reference>
<dbReference type="Proteomes" id="UP000488299">
    <property type="component" value="Unassembled WGS sequence"/>
</dbReference>